<accession>A0A1T4VUE6</accession>
<dbReference type="AlphaFoldDB" id="A0A1T4VUE6"/>
<organism evidence="1 2">
    <name type="scientific">Enterovibrio nigricans DSM 22720</name>
    <dbReference type="NCBI Taxonomy" id="1121868"/>
    <lineage>
        <taxon>Bacteria</taxon>
        <taxon>Pseudomonadati</taxon>
        <taxon>Pseudomonadota</taxon>
        <taxon>Gammaproteobacteria</taxon>
        <taxon>Vibrionales</taxon>
        <taxon>Vibrionaceae</taxon>
        <taxon>Enterovibrio</taxon>
    </lineage>
</organism>
<evidence type="ECO:0000313" key="2">
    <source>
        <dbReference type="Proteomes" id="UP000190162"/>
    </source>
</evidence>
<dbReference type="RefSeq" id="WP_078754396.1">
    <property type="nucleotide sequence ID" value="NZ_FUXU01000101.1"/>
</dbReference>
<reference evidence="2" key="1">
    <citation type="submission" date="2017-02" db="EMBL/GenBank/DDBJ databases">
        <authorList>
            <person name="Varghese N."/>
            <person name="Submissions S."/>
        </authorList>
    </citation>
    <scope>NUCLEOTIDE SEQUENCE [LARGE SCALE GENOMIC DNA]</scope>
    <source>
        <strain evidence="2">DSM 22720</strain>
    </source>
</reference>
<dbReference type="EMBL" id="FUXU01000101">
    <property type="protein sequence ID" value="SKA68539.1"/>
    <property type="molecule type" value="Genomic_DNA"/>
</dbReference>
<dbReference type="Proteomes" id="UP000190162">
    <property type="component" value="Unassembled WGS sequence"/>
</dbReference>
<evidence type="ECO:0000313" key="1">
    <source>
        <dbReference type="EMBL" id="SKA68539.1"/>
    </source>
</evidence>
<name>A0A1T4VUE6_9GAMM</name>
<sequence length="146" mass="16513">MKWIDMQTHLQTHDVAIVVGPHRSGKTEFITQQYGDRQPSIDVYKASKAYSGGNPSITDEEWLEMTSRDCPFIAAIDVHTLKSEDLFQLIHLASETKKKLYLTCFDIEAIPFSQVMALICEKQLSLVKIEMLESGDVYAWSLVGNS</sequence>
<protein>
    <recommendedName>
        <fullName evidence="3">AAA domain-containing protein</fullName>
    </recommendedName>
</protein>
<dbReference type="OrthoDB" id="5916483at2"/>
<keyword evidence="2" id="KW-1185">Reference proteome</keyword>
<gene>
    <name evidence="1" type="ORF">SAMN02745132_04303</name>
</gene>
<proteinExistence type="predicted"/>
<evidence type="ECO:0008006" key="3">
    <source>
        <dbReference type="Google" id="ProtNLM"/>
    </source>
</evidence>